<dbReference type="GeneID" id="93091553"/>
<protein>
    <recommendedName>
        <fullName evidence="11">Imidazole glycerol phosphate synthase subunit HisF</fullName>
        <ecNumber evidence="11">4.3.2.10</ecNumber>
    </recommendedName>
    <alternativeName>
        <fullName evidence="11">IGP synthase cyclase subunit</fullName>
    </alternativeName>
    <alternativeName>
        <fullName evidence="11">IGP synthase subunit HisF</fullName>
    </alternativeName>
    <alternativeName>
        <fullName evidence="11">ImGP synthase subunit HisF</fullName>
        <shortName evidence="11">IGPS subunit HisF</shortName>
    </alternativeName>
</protein>
<dbReference type="STRING" id="32024.GCA_000788295_01420"/>
<accession>A0A381DKA4</accession>
<evidence type="ECO:0000256" key="7">
    <source>
        <dbReference type="ARBA" id="ARBA00023102"/>
    </source>
</evidence>
<feature type="active site" evidence="11">
    <location>
        <position position="13"/>
    </location>
</feature>
<dbReference type="PANTHER" id="PTHR21235">
    <property type="entry name" value="IMIDAZOLE GLYCEROL PHOSPHATE SYNTHASE SUBUNIT HISF/H IGP SYNTHASE SUBUNIT HISF/H"/>
    <property type="match status" value="1"/>
</dbReference>
<evidence type="ECO:0000256" key="4">
    <source>
        <dbReference type="ARBA" id="ARBA00011152"/>
    </source>
</evidence>
<dbReference type="UniPathway" id="UPA00031">
    <property type="reaction ID" value="UER00010"/>
</dbReference>
<comment type="similarity">
    <text evidence="3 11 12">Belongs to the HisA/HisF family.</text>
</comment>
<dbReference type="Proteomes" id="UP000254920">
    <property type="component" value="Unassembled WGS sequence"/>
</dbReference>
<keyword evidence="7 11" id="KW-0368">Histidine biosynthesis</keyword>
<evidence type="ECO:0000256" key="3">
    <source>
        <dbReference type="ARBA" id="ARBA00009667"/>
    </source>
</evidence>
<dbReference type="FunFam" id="3.20.20.70:FF:000006">
    <property type="entry name" value="Imidazole glycerol phosphate synthase subunit HisF"/>
    <property type="match status" value="1"/>
</dbReference>
<comment type="catalytic activity">
    <reaction evidence="10 11">
        <text>5-[(5-phospho-1-deoxy-D-ribulos-1-ylimino)methylamino]-1-(5-phospho-beta-D-ribosyl)imidazole-4-carboxamide + L-glutamine = D-erythro-1-(imidazol-4-yl)glycerol 3-phosphate + 5-amino-1-(5-phospho-beta-D-ribosyl)imidazole-4-carboxamide + L-glutamate + H(+)</text>
        <dbReference type="Rhea" id="RHEA:24793"/>
        <dbReference type="ChEBI" id="CHEBI:15378"/>
        <dbReference type="ChEBI" id="CHEBI:29985"/>
        <dbReference type="ChEBI" id="CHEBI:58278"/>
        <dbReference type="ChEBI" id="CHEBI:58359"/>
        <dbReference type="ChEBI" id="CHEBI:58475"/>
        <dbReference type="ChEBI" id="CHEBI:58525"/>
        <dbReference type="EC" id="4.3.2.10"/>
    </reaction>
</comment>
<dbReference type="InterPro" id="IPR050064">
    <property type="entry name" value="IGPS_HisA/HisF"/>
</dbReference>
<gene>
    <name evidence="11 13" type="primary">hisF</name>
    <name evidence="13" type="ORF">NCTC12475_01133</name>
</gene>
<dbReference type="InterPro" id="IPR006062">
    <property type="entry name" value="His_biosynth"/>
</dbReference>
<evidence type="ECO:0000256" key="2">
    <source>
        <dbReference type="ARBA" id="ARBA00005091"/>
    </source>
</evidence>
<evidence type="ECO:0000256" key="8">
    <source>
        <dbReference type="ARBA" id="ARBA00023239"/>
    </source>
</evidence>
<dbReference type="RefSeq" id="WP_089183264.1">
    <property type="nucleotide sequence ID" value="NZ_CP043427.1"/>
</dbReference>
<keyword evidence="6 11" id="KW-0028">Amino-acid biosynthesis</keyword>
<organism evidence="13 14">
    <name type="scientific">Campylobacter sputorum subsp. sputorum</name>
    <dbReference type="NCBI Taxonomy" id="32024"/>
    <lineage>
        <taxon>Bacteria</taxon>
        <taxon>Pseudomonadati</taxon>
        <taxon>Campylobacterota</taxon>
        <taxon>Epsilonproteobacteria</taxon>
        <taxon>Campylobacterales</taxon>
        <taxon>Campylobacteraceae</taxon>
        <taxon>Campylobacter</taxon>
    </lineage>
</organism>
<dbReference type="GO" id="GO:0000107">
    <property type="term" value="F:imidazoleglycerol-phosphate synthase activity"/>
    <property type="evidence" value="ECO:0007669"/>
    <property type="project" value="UniProtKB-UniRule"/>
</dbReference>
<dbReference type="InterPro" id="IPR004651">
    <property type="entry name" value="HisF"/>
</dbReference>
<dbReference type="EC" id="4.3.2.10" evidence="11"/>
<evidence type="ECO:0000256" key="12">
    <source>
        <dbReference type="RuleBase" id="RU003657"/>
    </source>
</evidence>
<name>A0A381DKA4_9BACT</name>
<dbReference type="InterPro" id="IPR013785">
    <property type="entry name" value="Aldolase_TIM"/>
</dbReference>
<dbReference type="InterPro" id="IPR011060">
    <property type="entry name" value="RibuloseP-bd_barrel"/>
</dbReference>
<dbReference type="NCBIfam" id="TIGR00735">
    <property type="entry name" value="hisF"/>
    <property type="match status" value="1"/>
</dbReference>
<dbReference type="CDD" id="cd04731">
    <property type="entry name" value="HisF"/>
    <property type="match status" value="1"/>
</dbReference>
<comment type="subunit">
    <text evidence="4 11">Heterodimer of HisH and HisF.</text>
</comment>
<dbReference type="OrthoDB" id="9807749at2"/>
<evidence type="ECO:0000256" key="1">
    <source>
        <dbReference type="ARBA" id="ARBA00004496"/>
    </source>
</evidence>
<dbReference type="EMBL" id="UFVD01000001">
    <property type="protein sequence ID" value="SUX10921.1"/>
    <property type="molecule type" value="Genomic_DNA"/>
</dbReference>
<evidence type="ECO:0000256" key="6">
    <source>
        <dbReference type="ARBA" id="ARBA00022605"/>
    </source>
</evidence>
<keyword evidence="14" id="KW-1185">Reference proteome</keyword>
<evidence type="ECO:0000256" key="5">
    <source>
        <dbReference type="ARBA" id="ARBA00022490"/>
    </source>
</evidence>
<evidence type="ECO:0000256" key="9">
    <source>
        <dbReference type="ARBA" id="ARBA00025475"/>
    </source>
</evidence>
<comment type="subcellular location">
    <subcellularLocation>
        <location evidence="1 11">Cytoplasm</location>
    </subcellularLocation>
</comment>
<evidence type="ECO:0000313" key="13">
    <source>
        <dbReference type="EMBL" id="SUX10921.1"/>
    </source>
</evidence>
<sequence>MNKFAKRIIPCLDVNDGRVVKGINFINLIDAGDPVEVAKIYNDAGADELCFLDISASHQSRNTIVDVVAKVAKNLFIPLSVGGGIRKIDDINRLLDVGCDKVSINSAAIHNPNLIDEAAKKFGSQCIVIAVDAKEVSANKYNVFINGGRIDAGKDVYEWAKEVQTRGAGEILLTSMDKDGTKSGYDITLTKNVSLSLNIPVIASGGAGNMEHIKDILNAGADAALAASIFHFGEIKIPQLKKYLQENGIEVRK</sequence>
<comment type="pathway">
    <text evidence="2 11">Amino-acid biosynthesis; L-histidine biosynthesis; L-histidine from 5-phospho-alpha-D-ribose 1-diphosphate: step 5/9.</text>
</comment>
<comment type="function">
    <text evidence="9 11">IGPS catalyzes the conversion of PRFAR and glutamine to IGP, AICAR and glutamate. The HisF subunit catalyzes the cyclization activity that produces IGP and AICAR from PRFAR using the ammonia provided by the HisH subunit.</text>
</comment>
<keyword evidence="8 11" id="KW-0456">Lyase</keyword>
<dbReference type="Gene3D" id="3.20.20.70">
    <property type="entry name" value="Aldolase class I"/>
    <property type="match status" value="1"/>
</dbReference>
<dbReference type="GO" id="GO:0005737">
    <property type="term" value="C:cytoplasm"/>
    <property type="evidence" value="ECO:0007669"/>
    <property type="project" value="UniProtKB-SubCell"/>
</dbReference>
<dbReference type="GO" id="GO:0016829">
    <property type="term" value="F:lyase activity"/>
    <property type="evidence" value="ECO:0007669"/>
    <property type="project" value="UniProtKB-KW"/>
</dbReference>
<keyword evidence="5 11" id="KW-0963">Cytoplasm</keyword>
<evidence type="ECO:0000256" key="11">
    <source>
        <dbReference type="HAMAP-Rule" id="MF_01013"/>
    </source>
</evidence>
<evidence type="ECO:0000256" key="10">
    <source>
        <dbReference type="ARBA" id="ARBA00047838"/>
    </source>
</evidence>
<dbReference type="PANTHER" id="PTHR21235:SF2">
    <property type="entry name" value="IMIDAZOLE GLYCEROL PHOSPHATE SYNTHASE HISHF"/>
    <property type="match status" value="1"/>
</dbReference>
<dbReference type="HAMAP" id="MF_01013">
    <property type="entry name" value="HisF"/>
    <property type="match status" value="1"/>
</dbReference>
<dbReference type="Pfam" id="PF00977">
    <property type="entry name" value="His_biosynth"/>
    <property type="match status" value="1"/>
</dbReference>
<dbReference type="GO" id="GO:0000105">
    <property type="term" value="P:L-histidine biosynthetic process"/>
    <property type="evidence" value="ECO:0007669"/>
    <property type="project" value="UniProtKB-UniRule"/>
</dbReference>
<evidence type="ECO:0000313" key="14">
    <source>
        <dbReference type="Proteomes" id="UP000254920"/>
    </source>
</evidence>
<reference evidence="13 14" key="1">
    <citation type="submission" date="2018-06" db="EMBL/GenBank/DDBJ databases">
        <authorList>
            <consortium name="Pathogen Informatics"/>
            <person name="Doyle S."/>
        </authorList>
    </citation>
    <scope>NUCLEOTIDE SEQUENCE [LARGE SCALE GENOMIC DNA]</scope>
    <source>
        <strain evidence="13 14">NCTC12475</strain>
    </source>
</reference>
<proteinExistence type="inferred from homology"/>
<dbReference type="SUPFAM" id="SSF51366">
    <property type="entry name" value="Ribulose-phoshate binding barrel"/>
    <property type="match status" value="1"/>
</dbReference>
<dbReference type="AlphaFoldDB" id="A0A381DKA4"/>
<feature type="active site" evidence="11">
    <location>
        <position position="132"/>
    </location>
</feature>